<name>A0A9D2S052_9FIRM</name>
<evidence type="ECO:0000313" key="1">
    <source>
        <dbReference type="EMBL" id="HJB39137.1"/>
    </source>
</evidence>
<dbReference type="Proteomes" id="UP000824209">
    <property type="component" value="Unassembled WGS sequence"/>
</dbReference>
<accession>A0A9D2S052</accession>
<reference evidence="1" key="1">
    <citation type="journal article" date="2021" name="PeerJ">
        <title>Extensive microbial diversity within the chicken gut microbiome revealed by metagenomics and culture.</title>
        <authorList>
            <person name="Gilroy R."/>
            <person name="Ravi A."/>
            <person name="Getino M."/>
            <person name="Pursley I."/>
            <person name="Horton D.L."/>
            <person name="Alikhan N.F."/>
            <person name="Baker D."/>
            <person name="Gharbi K."/>
            <person name="Hall N."/>
            <person name="Watson M."/>
            <person name="Adriaenssens E.M."/>
            <person name="Foster-Nyarko E."/>
            <person name="Jarju S."/>
            <person name="Secka A."/>
            <person name="Antonio M."/>
            <person name="Oren A."/>
            <person name="Chaudhuri R.R."/>
            <person name="La Ragione R."/>
            <person name="Hildebrand F."/>
            <person name="Pallen M.J."/>
        </authorList>
    </citation>
    <scope>NUCLEOTIDE SEQUENCE</scope>
    <source>
        <strain evidence="1">ChiBcec8-14828</strain>
    </source>
</reference>
<reference evidence="1" key="2">
    <citation type="submission" date="2021-04" db="EMBL/GenBank/DDBJ databases">
        <authorList>
            <person name="Gilroy R."/>
        </authorList>
    </citation>
    <scope>NUCLEOTIDE SEQUENCE</scope>
    <source>
        <strain evidence="1">ChiBcec8-14828</strain>
    </source>
</reference>
<organism evidence="1 2">
    <name type="scientific">Candidatus Ruthenibacterium avium</name>
    <dbReference type="NCBI Taxonomy" id="2838751"/>
    <lineage>
        <taxon>Bacteria</taxon>
        <taxon>Bacillati</taxon>
        <taxon>Bacillota</taxon>
        <taxon>Clostridia</taxon>
        <taxon>Eubacteriales</taxon>
        <taxon>Oscillospiraceae</taxon>
        <taxon>Ruthenibacterium</taxon>
    </lineage>
</organism>
<dbReference type="AlphaFoldDB" id="A0A9D2S052"/>
<proteinExistence type="predicted"/>
<dbReference type="EMBL" id="DWYA01000021">
    <property type="protein sequence ID" value="HJB39137.1"/>
    <property type="molecule type" value="Genomic_DNA"/>
</dbReference>
<gene>
    <name evidence="1" type="ORF">H9943_01920</name>
</gene>
<protein>
    <submittedName>
        <fullName evidence="1">Uncharacterized protein</fullName>
    </submittedName>
</protein>
<comment type="caution">
    <text evidence="1">The sequence shown here is derived from an EMBL/GenBank/DDBJ whole genome shotgun (WGS) entry which is preliminary data.</text>
</comment>
<evidence type="ECO:0000313" key="2">
    <source>
        <dbReference type="Proteomes" id="UP000824209"/>
    </source>
</evidence>
<sequence>MGYLSFDASVKIHQSGRYASTKTSKAGHGGIYGYLRHIDRGTARENGCEVQHSNASINPAYTLQNDSYYKDSG</sequence>